<evidence type="ECO:0000256" key="1">
    <source>
        <dbReference type="ARBA" id="ARBA00022737"/>
    </source>
</evidence>
<dbReference type="Gene3D" id="1.25.40.10">
    <property type="entry name" value="Tetratricopeptide repeat domain"/>
    <property type="match status" value="1"/>
</dbReference>
<dbReference type="GO" id="GO:0009451">
    <property type="term" value="P:RNA modification"/>
    <property type="evidence" value="ECO:0007669"/>
    <property type="project" value="InterPro"/>
</dbReference>
<dbReference type="InterPro" id="IPR046960">
    <property type="entry name" value="PPR_At4g14850-like_plant"/>
</dbReference>
<dbReference type="PANTHER" id="PTHR47926:SF537">
    <property type="entry name" value="PENTACOTRIPEPTIDE-REPEAT REGION OF PRORP DOMAIN-CONTAINING PROTEIN"/>
    <property type="match status" value="1"/>
</dbReference>
<dbReference type="InterPro" id="IPR002885">
    <property type="entry name" value="PPR_rpt"/>
</dbReference>
<keyword evidence="1" id="KW-0677">Repeat</keyword>
<accession>A0A7J0DVM3</accession>
<organism evidence="3 4">
    <name type="scientific">Actinidia rufa</name>
    <dbReference type="NCBI Taxonomy" id="165716"/>
    <lineage>
        <taxon>Eukaryota</taxon>
        <taxon>Viridiplantae</taxon>
        <taxon>Streptophyta</taxon>
        <taxon>Embryophyta</taxon>
        <taxon>Tracheophyta</taxon>
        <taxon>Spermatophyta</taxon>
        <taxon>Magnoliopsida</taxon>
        <taxon>eudicotyledons</taxon>
        <taxon>Gunneridae</taxon>
        <taxon>Pentapetalae</taxon>
        <taxon>asterids</taxon>
        <taxon>Ericales</taxon>
        <taxon>Actinidiaceae</taxon>
        <taxon>Actinidia</taxon>
    </lineage>
</organism>
<reference evidence="4" key="1">
    <citation type="submission" date="2019-07" db="EMBL/GenBank/DDBJ databases">
        <title>De Novo Assembly of kiwifruit Actinidia rufa.</title>
        <authorList>
            <person name="Sugita-Konishi S."/>
            <person name="Sato K."/>
            <person name="Mori E."/>
            <person name="Abe Y."/>
            <person name="Kisaki G."/>
            <person name="Hamano K."/>
            <person name="Suezawa K."/>
            <person name="Otani M."/>
            <person name="Fukuda T."/>
            <person name="Manabe T."/>
            <person name="Gomi K."/>
            <person name="Tabuchi M."/>
            <person name="Akimitsu K."/>
            <person name="Kataoka I."/>
        </authorList>
    </citation>
    <scope>NUCLEOTIDE SEQUENCE [LARGE SCALE GENOMIC DNA]</scope>
    <source>
        <strain evidence="4">cv. Fuchu</strain>
    </source>
</reference>
<dbReference type="Proteomes" id="UP000585474">
    <property type="component" value="Unassembled WGS sequence"/>
</dbReference>
<protein>
    <submittedName>
        <fullName evidence="3">Tetratricopeptide repeat (TPR)-like superfamily protein</fullName>
    </submittedName>
</protein>
<dbReference type="NCBIfam" id="TIGR00756">
    <property type="entry name" value="PPR"/>
    <property type="match status" value="1"/>
</dbReference>
<dbReference type="PROSITE" id="PS51375">
    <property type="entry name" value="PPR"/>
    <property type="match status" value="1"/>
</dbReference>
<sequence>MEPKSVASWSALISAHVSLGIWCECHEILGDLSREGCCRAEESMLFNVLSSCTHLGALDLGSVMISGLTLHVCGLEALKVSDDVLEQGLKPDDVAYICMLSACSHTGLVKEGLQCFERMKVELGIVPSTLGCMVDLMGRAGKLNDAYAFIKNIPMEPNGVLWHTILGACKVHQNVEMGETES</sequence>
<feature type="repeat" description="PPR" evidence="2">
    <location>
        <begin position="92"/>
        <end position="127"/>
    </location>
</feature>
<gene>
    <name evidence="3" type="ORF">Acr_00g0085890</name>
</gene>
<dbReference type="OrthoDB" id="1851890at2759"/>
<proteinExistence type="predicted"/>
<dbReference type="PANTHER" id="PTHR47926">
    <property type="entry name" value="PENTATRICOPEPTIDE REPEAT-CONTAINING PROTEIN"/>
    <property type="match status" value="1"/>
</dbReference>
<dbReference type="Pfam" id="PF01535">
    <property type="entry name" value="PPR"/>
    <property type="match status" value="1"/>
</dbReference>
<dbReference type="InterPro" id="IPR011990">
    <property type="entry name" value="TPR-like_helical_dom_sf"/>
</dbReference>
<dbReference type="GO" id="GO:0003723">
    <property type="term" value="F:RNA binding"/>
    <property type="evidence" value="ECO:0007669"/>
    <property type="project" value="InterPro"/>
</dbReference>
<keyword evidence="4" id="KW-1185">Reference proteome</keyword>
<comment type="caution">
    <text evidence="3">The sequence shown here is derived from an EMBL/GenBank/DDBJ whole genome shotgun (WGS) entry which is preliminary data.</text>
</comment>
<name>A0A7J0DVM3_9ERIC</name>
<dbReference type="EMBL" id="BJWL01000423">
    <property type="protein sequence ID" value="GFS43583.1"/>
    <property type="molecule type" value="Genomic_DNA"/>
</dbReference>
<evidence type="ECO:0000313" key="4">
    <source>
        <dbReference type="Proteomes" id="UP000585474"/>
    </source>
</evidence>
<evidence type="ECO:0000256" key="2">
    <source>
        <dbReference type="PROSITE-ProRule" id="PRU00708"/>
    </source>
</evidence>
<evidence type="ECO:0000313" key="3">
    <source>
        <dbReference type="EMBL" id="GFS43583.1"/>
    </source>
</evidence>
<dbReference type="AlphaFoldDB" id="A0A7J0DVM3"/>